<dbReference type="SUPFAM" id="SSF53300">
    <property type="entry name" value="vWA-like"/>
    <property type="match status" value="1"/>
</dbReference>
<keyword evidence="2" id="KW-1185">Reference proteome</keyword>
<evidence type="ECO:0000313" key="1">
    <source>
        <dbReference type="EMBL" id="GHH42418.1"/>
    </source>
</evidence>
<gene>
    <name evidence="1" type="ORF">GCM10017774_38760</name>
</gene>
<dbReference type="InterPro" id="IPR036465">
    <property type="entry name" value="vWFA_dom_sf"/>
</dbReference>
<sequence>MKRRAVAVPLVVVLVVAACTAVYLVLSGPAHRTVVLVDTSEPGTGLSELGGAVRSVVGNSGDSDALSVRRFGGECGSPDATAEIADGPDRVAQAVGALSPSGKATMVDGVKAAIDDFRGLLTRRGSVRNRIIVISSTGVDACTNDPDSARQSVEDRLTEAGLDLDIRVVGFRVPPDQKEALAKFASDTSFADNADDLEIILDRLVVPNSPDAAAISVSAQPEPSYAFLTATRLGIVRGTEVVAETAVALPESSSLRYTADGRFVFTTTEAGIATLDVLSGVAGSVPCGGCRNVVAAGGSVISWLAGNVVTTLNLADKNARPVPGTTVLPDRKVDDLGAVLPLRMLAGKDGNSLVGAPDGVSAYGGPETLYLVRPDGQVVPLGLARGNVAVYRSAFSSDGRTLAYVAAAHAGSCEERSSVLLVDLATSAQSTTPVVGDPSDDGSGVADVWYDKGGTLNMIYSSWRCAASGGPQTTVTLPESHWQLGNSEWTRRDAPSSGRQVAPGFRAVLVRPTPDSFTQQLFSEVNGTRTKISDEVFAIAVPN</sequence>
<name>A0ABQ3MI73_9PSEU</name>
<proteinExistence type="predicted"/>
<organism evidence="1 2">
    <name type="scientific">Lentzea cavernae</name>
    <dbReference type="NCBI Taxonomy" id="2020703"/>
    <lineage>
        <taxon>Bacteria</taxon>
        <taxon>Bacillati</taxon>
        <taxon>Actinomycetota</taxon>
        <taxon>Actinomycetes</taxon>
        <taxon>Pseudonocardiales</taxon>
        <taxon>Pseudonocardiaceae</taxon>
        <taxon>Lentzea</taxon>
    </lineage>
</organism>
<dbReference type="PROSITE" id="PS51257">
    <property type="entry name" value="PROKAR_LIPOPROTEIN"/>
    <property type="match status" value="1"/>
</dbReference>
<protein>
    <recommendedName>
        <fullName evidence="3">VWFA domain-containing protein</fullName>
    </recommendedName>
</protein>
<evidence type="ECO:0008006" key="3">
    <source>
        <dbReference type="Google" id="ProtNLM"/>
    </source>
</evidence>
<dbReference type="SUPFAM" id="SSF82171">
    <property type="entry name" value="DPP6 N-terminal domain-like"/>
    <property type="match status" value="1"/>
</dbReference>
<evidence type="ECO:0000313" key="2">
    <source>
        <dbReference type="Proteomes" id="UP000605568"/>
    </source>
</evidence>
<comment type="caution">
    <text evidence="1">The sequence shown here is derived from an EMBL/GenBank/DDBJ whole genome shotgun (WGS) entry which is preliminary data.</text>
</comment>
<dbReference type="RefSeq" id="WP_191299324.1">
    <property type="nucleotide sequence ID" value="NZ_BNAR01000005.1"/>
</dbReference>
<dbReference type="Gene3D" id="3.40.50.410">
    <property type="entry name" value="von Willebrand factor, type A domain"/>
    <property type="match status" value="1"/>
</dbReference>
<reference evidence="2" key="1">
    <citation type="journal article" date="2019" name="Int. J. Syst. Evol. Microbiol.">
        <title>The Global Catalogue of Microorganisms (GCM) 10K type strain sequencing project: providing services to taxonomists for standard genome sequencing and annotation.</title>
        <authorList>
            <consortium name="The Broad Institute Genomics Platform"/>
            <consortium name="The Broad Institute Genome Sequencing Center for Infectious Disease"/>
            <person name="Wu L."/>
            <person name="Ma J."/>
        </authorList>
    </citation>
    <scope>NUCLEOTIDE SEQUENCE [LARGE SCALE GENOMIC DNA]</scope>
    <source>
        <strain evidence="2">CGMCC 4.7367</strain>
    </source>
</reference>
<dbReference type="EMBL" id="BNAR01000005">
    <property type="protein sequence ID" value="GHH42418.1"/>
    <property type="molecule type" value="Genomic_DNA"/>
</dbReference>
<accession>A0ABQ3MI73</accession>
<dbReference type="Proteomes" id="UP000605568">
    <property type="component" value="Unassembled WGS sequence"/>
</dbReference>